<name>A0A2U1LNX3_ARTAN</name>
<protein>
    <recommendedName>
        <fullName evidence="4">Secreted protein</fullName>
    </recommendedName>
</protein>
<accession>A0A2U1LNX3</accession>
<dbReference type="EMBL" id="PKPP01008435">
    <property type="protein sequence ID" value="PWA50692.1"/>
    <property type="molecule type" value="Genomic_DNA"/>
</dbReference>
<feature type="signal peptide" evidence="1">
    <location>
        <begin position="1"/>
        <end position="18"/>
    </location>
</feature>
<sequence>MMALFLRLPICIPVLVRTTHVHLYYNEKRTGRPRGAGDWWSYEFERKDWFSWSRSCYSGCEFIRDTVVMSRSFLQDGRELKRKRRKQCNQEAAGRSRLMKQNEQADSALPESMLQHNRHSSQHFMVVRAARCHWRYLIRRIVVVDMADAGSFCRRIFTKYYTFLHLNRRYTVEVKPQPRR</sequence>
<dbReference type="Proteomes" id="UP000245207">
    <property type="component" value="Unassembled WGS sequence"/>
</dbReference>
<gene>
    <name evidence="2" type="ORF">CTI12_AA473160</name>
</gene>
<keyword evidence="3" id="KW-1185">Reference proteome</keyword>
<evidence type="ECO:0000313" key="2">
    <source>
        <dbReference type="EMBL" id="PWA50692.1"/>
    </source>
</evidence>
<dbReference type="AlphaFoldDB" id="A0A2U1LNX3"/>
<evidence type="ECO:0008006" key="4">
    <source>
        <dbReference type="Google" id="ProtNLM"/>
    </source>
</evidence>
<organism evidence="2 3">
    <name type="scientific">Artemisia annua</name>
    <name type="common">Sweet wormwood</name>
    <dbReference type="NCBI Taxonomy" id="35608"/>
    <lineage>
        <taxon>Eukaryota</taxon>
        <taxon>Viridiplantae</taxon>
        <taxon>Streptophyta</taxon>
        <taxon>Embryophyta</taxon>
        <taxon>Tracheophyta</taxon>
        <taxon>Spermatophyta</taxon>
        <taxon>Magnoliopsida</taxon>
        <taxon>eudicotyledons</taxon>
        <taxon>Gunneridae</taxon>
        <taxon>Pentapetalae</taxon>
        <taxon>asterids</taxon>
        <taxon>campanulids</taxon>
        <taxon>Asterales</taxon>
        <taxon>Asteraceae</taxon>
        <taxon>Asteroideae</taxon>
        <taxon>Anthemideae</taxon>
        <taxon>Artemisiinae</taxon>
        <taxon>Artemisia</taxon>
    </lineage>
</organism>
<reference evidence="2 3" key="1">
    <citation type="journal article" date="2018" name="Mol. Plant">
        <title>The genome of Artemisia annua provides insight into the evolution of Asteraceae family and artemisinin biosynthesis.</title>
        <authorList>
            <person name="Shen Q."/>
            <person name="Zhang L."/>
            <person name="Liao Z."/>
            <person name="Wang S."/>
            <person name="Yan T."/>
            <person name="Shi P."/>
            <person name="Liu M."/>
            <person name="Fu X."/>
            <person name="Pan Q."/>
            <person name="Wang Y."/>
            <person name="Lv Z."/>
            <person name="Lu X."/>
            <person name="Zhang F."/>
            <person name="Jiang W."/>
            <person name="Ma Y."/>
            <person name="Chen M."/>
            <person name="Hao X."/>
            <person name="Li L."/>
            <person name="Tang Y."/>
            <person name="Lv G."/>
            <person name="Zhou Y."/>
            <person name="Sun X."/>
            <person name="Brodelius P.E."/>
            <person name="Rose J.K.C."/>
            <person name="Tang K."/>
        </authorList>
    </citation>
    <scope>NUCLEOTIDE SEQUENCE [LARGE SCALE GENOMIC DNA]</scope>
    <source>
        <strain evidence="3">cv. Huhao1</strain>
        <tissue evidence="2">Leaf</tissue>
    </source>
</reference>
<proteinExistence type="predicted"/>
<comment type="caution">
    <text evidence="2">The sequence shown here is derived from an EMBL/GenBank/DDBJ whole genome shotgun (WGS) entry which is preliminary data.</text>
</comment>
<evidence type="ECO:0000313" key="3">
    <source>
        <dbReference type="Proteomes" id="UP000245207"/>
    </source>
</evidence>
<feature type="chain" id="PRO_5015724445" description="Secreted protein" evidence="1">
    <location>
        <begin position="19"/>
        <end position="180"/>
    </location>
</feature>
<keyword evidence="1" id="KW-0732">Signal</keyword>
<evidence type="ECO:0000256" key="1">
    <source>
        <dbReference type="SAM" id="SignalP"/>
    </source>
</evidence>